<dbReference type="InterPro" id="IPR000160">
    <property type="entry name" value="GGDEF_dom"/>
</dbReference>
<comment type="caution">
    <text evidence="4">The sequence shown here is derived from an EMBL/GenBank/DDBJ whole genome shotgun (WGS) entry which is preliminary data.</text>
</comment>
<name>A0A292YC18_9BACT</name>
<dbReference type="InterPro" id="IPR050706">
    <property type="entry name" value="Cyclic-di-GMP_PDE-like"/>
</dbReference>
<dbReference type="CDD" id="cd01948">
    <property type="entry name" value="EAL"/>
    <property type="match status" value="1"/>
</dbReference>
<dbReference type="PANTHER" id="PTHR33121:SF71">
    <property type="entry name" value="OXYGEN SENSOR PROTEIN DOSP"/>
    <property type="match status" value="1"/>
</dbReference>
<dbReference type="Gene3D" id="3.30.70.270">
    <property type="match status" value="1"/>
</dbReference>
<dbReference type="PANTHER" id="PTHR33121">
    <property type="entry name" value="CYCLIC DI-GMP PHOSPHODIESTERASE PDEF"/>
    <property type="match status" value="1"/>
</dbReference>
<dbReference type="Pfam" id="PF00563">
    <property type="entry name" value="EAL"/>
    <property type="match status" value="1"/>
</dbReference>
<dbReference type="GO" id="GO:0071111">
    <property type="term" value="F:cyclic-guanylate-specific phosphodiesterase activity"/>
    <property type="evidence" value="ECO:0007669"/>
    <property type="project" value="InterPro"/>
</dbReference>
<dbReference type="InterPro" id="IPR043128">
    <property type="entry name" value="Rev_trsase/Diguanyl_cyclase"/>
</dbReference>
<dbReference type="InterPro" id="IPR001633">
    <property type="entry name" value="EAL_dom"/>
</dbReference>
<dbReference type="AlphaFoldDB" id="A0A292YC18"/>
<dbReference type="InterPro" id="IPR035919">
    <property type="entry name" value="EAL_sf"/>
</dbReference>
<keyword evidence="1" id="KW-0472">Membrane</keyword>
<keyword evidence="5" id="KW-1185">Reference proteome</keyword>
<dbReference type="EMBL" id="BDME01000001">
    <property type="protein sequence ID" value="GAX86970.1"/>
    <property type="molecule type" value="Genomic_DNA"/>
</dbReference>
<dbReference type="InterPro" id="IPR045812">
    <property type="entry name" value="DAHL"/>
</dbReference>
<dbReference type="PROSITE" id="PS50883">
    <property type="entry name" value="EAL"/>
    <property type="match status" value="1"/>
</dbReference>
<accession>A0A292YC18</accession>
<dbReference type="RefSeq" id="WP_096258130.1">
    <property type="nucleotide sequence ID" value="NZ_BDME01000001.1"/>
</dbReference>
<organism evidence="4 5">
    <name type="scientific">Lebetimonas natsushimae</name>
    <dbReference type="NCBI Taxonomy" id="1936991"/>
    <lineage>
        <taxon>Bacteria</taxon>
        <taxon>Pseudomonadati</taxon>
        <taxon>Campylobacterota</taxon>
        <taxon>Epsilonproteobacteria</taxon>
        <taxon>Nautiliales</taxon>
        <taxon>Nautiliaceae</taxon>
        <taxon>Lebetimonas</taxon>
    </lineage>
</organism>
<feature type="transmembrane region" description="Helical" evidence="1">
    <location>
        <begin position="248"/>
        <end position="273"/>
    </location>
</feature>
<dbReference type="Pfam" id="PF00990">
    <property type="entry name" value="GGDEF"/>
    <property type="match status" value="1"/>
</dbReference>
<protein>
    <submittedName>
        <fullName evidence="4">Uncharacterized protein</fullName>
    </submittedName>
</protein>
<feature type="transmembrane region" description="Helical" evidence="1">
    <location>
        <begin position="12"/>
        <end position="30"/>
    </location>
</feature>
<dbReference type="SUPFAM" id="SSF55073">
    <property type="entry name" value="Nucleotide cyclase"/>
    <property type="match status" value="1"/>
</dbReference>
<keyword evidence="1" id="KW-0812">Transmembrane</keyword>
<evidence type="ECO:0000259" key="3">
    <source>
        <dbReference type="PROSITE" id="PS50887"/>
    </source>
</evidence>
<dbReference type="SMART" id="SM00052">
    <property type="entry name" value="EAL"/>
    <property type="match status" value="1"/>
</dbReference>
<dbReference type="PROSITE" id="PS50887">
    <property type="entry name" value="GGDEF"/>
    <property type="match status" value="1"/>
</dbReference>
<dbReference type="SUPFAM" id="SSF141868">
    <property type="entry name" value="EAL domain-like"/>
    <property type="match status" value="1"/>
</dbReference>
<dbReference type="Proteomes" id="UP000217944">
    <property type="component" value="Unassembled WGS sequence"/>
</dbReference>
<keyword evidence="1" id="KW-1133">Transmembrane helix</keyword>
<dbReference type="NCBIfam" id="TIGR00254">
    <property type="entry name" value="GGDEF"/>
    <property type="match status" value="1"/>
</dbReference>
<evidence type="ECO:0000259" key="2">
    <source>
        <dbReference type="PROSITE" id="PS50883"/>
    </source>
</evidence>
<feature type="domain" description="EAL" evidence="2">
    <location>
        <begin position="437"/>
        <end position="679"/>
    </location>
</feature>
<feature type="domain" description="GGDEF" evidence="3">
    <location>
        <begin position="304"/>
        <end position="426"/>
    </location>
</feature>
<gene>
    <name evidence="4" type="ORF">LNAT_P0265</name>
</gene>
<sequence length="679" mass="79529">MKKFVRFKFTSKQIIVATIGLIILVVIYFFNNYAKNYLIKTNEINSLILEIEKEEYNLNYHVLRNSFFLYSSFDETAQSIRDIQKKLKILKEKLAKFEPGMLKYFRDYKKEIDKKIEYVYEFQKINAPVKNSTIFLINLLSTLPELHFPLKYKKKAVNAISSVYLAKFTNDISLIKNIDLNYFKNLKFKNKDLNIFNRSLILNLEVVKNNLKKYNFYLNEILSNSSLIKLKTLKQTFLNITNNVIKSFVIIGYIGIGFLILTVAGLIILIGMVEKDKDIFKELAYIDNVTGLYNINKFLEDENYFNVILLLNIEKFRNINELYGREAGDKVLKEVADYLKNLNINSYRIVADNFAILLNSKEDAKNILNKIFKEFDEIYYYIDKNLKFQISFNAAISDMKPLLKTAEIAMHHIKKNKRVRVIKYIPKLDNSKEIEENIKKSTILSEAISEDKIIPYFQPIVDVKTGEIVKYEVLARIDNKGKIESIFPYLEIAKENRVYKEITKTVITKSFNIFYGKNIPFSINLSIEDILDVDIICFLKNKLKEYKGIEKYLTFEILESEAIKDYKQIEKFVKLMKMKDIEFAIDDFGSGYSNFTHIVNLDIDYIKIDGSLIKNINKDRVSKEIVELISLFAKRENIKTIAEFVHNKEVFDILKKLGIDCAQGFYLYEPLPGPIFNKN</sequence>
<evidence type="ECO:0000313" key="4">
    <source>
        <dbReference type="EMBL" id="GAX86970.1"/>
    </source>
</evidence>
<dbReference type="Pfam" id="PF19443">
    <property type="entry name" value="DAHL"/>
    <property type="match status" value="1"/>
</dbReference>
<proteinExistence type="predicted"/>
<dbReference type="InterPro" id="IPR029787">
    <property type="entry name" value="Nucleotide_cyclase"/>
</dbReference>
<evidence type="ECO:0000313" key="5">
    <source>
        <dbReference type="Proteomes" id="UP000217944"/>
    </source>
</evidence>
<reference evidence="4 5" key="1">
    <citation type="journal article" date="2017" name="Syst. Appl. Microbiol.">
        <title>Lebetimonas natsushimae sp. nov., a novel strictly anaerobic, moderately thermophilic chemoautotroph isolated from a deep-sea hydrothermal vent polychaete nest in the Mid-Okinawa Trough.</title>
        <authorList>
            <person name="Nagata R."/>
            <person name="Takaki Y."/>
            <person name="Tame A."/>
            <person name="Nunoura T."/>
            <person name="Muto H."/>
            <person name="Mino S."/>
            <person name="Sawayama S."/>
            <person name="Takai K."/>
            <person name="Nakagawa S."/>
        </authorList>
    </citation>
    <scope>NUCLEOTIDE SEQUENCE [LARGE SCALE GENOMIC DNA]</scope>
    <source>
        <strain evidence="4 5">HS1857</strain>
    </source>
</reference>
<dbReference type="Gene3D" id="3.20.20.450">
    <property type="entry name" value="EAL domain"/>
    <property type="match status" value="1"/>
</dbReference>
<evidence type="ECO:0000256" key="1">
    <source>
        <dbReference type="SAM" id="Phobius"/>
    </source>
</evidence>
<dbReference type="OrthoDB" id="9790732at2"/>
<dbReference type="CDD" id="cd01949">
    <property type="entry name" value="GGDEF"/>
    <property type="match status" value="1"/>
</dbReference>
<dbReference type="SMART" id="SM00267">
    <property type="entry name" value="GGDEF"/>
    <property type="match status" value="1"/>
</dbReference>